<dbReference type="PANTHER" id="PTHR35309:SF2">
    <property type="entry name" value="TOCOPHEROL CYCLASE, CHLOROPLASTIC"/>
    <property type="match status" value="1"/>
</dbReference>
<organism evidence="2 3">
    <name type="scientific">Dovyalis caffra</name>
    <dbReference type="NCBI Taxonomy" id="77055"/>
    <lineage>
        <taxon>Eukaryota</taxon>
        <taxon>Viridiplantae</taxon>
        <taxon>Streptophyta</taxon>
        <taxon>Embryophyta</taxon>
        <taxon>Tracheophyta</taxon>
        <taxon>Spermatophyta</taxon>
        <taxon>Magnoliopsida</taxon>
        <taxon>eudicotyledons</taxon>
        <taxon>Gunneridae</taxon>
        <taxon>Pentapetalae</taxon>
        <taxon>rosids</taxon>
        <taxon>fabids</taxon>
        <taxon>Malpighiales</taxon>
        <taxon>Salicaceae</taxon>
        <taxon>Flacourtieae</taxon>
        <taxon>Dovyalis</taxon>
    </lineage>
</organism>
<reference evidence="2 3" key="1">
    <citation type="submission" date="2024-01" db="EMBL/GenBank/DDBJ databases">
        <authorList>
            <person name="Waweru B."/>
        </authorList>
    </citation>
    <scope>NUCLEOTIDE SEQUENCE [LARGE SCALE GENOMIC DNA]</scope>
</reference>
<dbReference type="Proteomes" id="UP001314170">
    <property type="component" value="Unassembled WGS sequence"/>
</dbReference>
<comment type="caution">
    <text evidence="2">The sequence shown here is derived from an EMBL/GenBank/DDBJ whole genome shotgun (WGS) entry which is preliminary data.</text>
</comment>
<feature type="signal peptide" evidence="1">
    <location>
        <begin position="1"/>
        <end position="27"/>
    </location>
</feature>
<dbReference type="Pfam" id="PF14249">
    <property type="entry name" value="Tocopherol_cycl"/>
    <property type="match status" value="1"/>
</dbReference>
<evidence type="ECO:0008006" key="4">
    <source>
        <dbReference type="Google" id="ProtNLM"/>
    </source>
</evidence>
<dbReference type="InterPro" id="IPR025893">
    <property type="entry name" value="Tocopherol_cyclase"/>
</dbReference>
<evidence type="ECO:0000313" key="2">
    <source>
        <dbReference type="EMBL" id="CAK7353276.1"/>
    </source>
</evidence>
<keyword evidence="1" id="KW-0732">Signal</keyword>
<name>A0AAV1SK86_9ROSI</name>
<gene>
    <name evidence="2" type="ORF">DCAF_LOCUS24646</name>
</gene>
<dbReference type="EMBL" id="CAWUPB010001194">
    <property type="protein sequence ID" value="CAK7353276.1"/>
    <property type="molecule type" value="Genomic_DNA"/>
</dbReference>
<evidence type="ECO:0000256" key="1">
    <source>
        <dbReference type="SAM" id="SignalP"/>
    </source>
</evidence>
<proteinExistence type="predicted"/>
<sequence>MTREVDMFICMGFIGHCALWFLEGACTLDTKATKPCQGLFKTQLKKSLKPQRFRSPSSRVVLSASNKETLPVEAENVGSGWYFKVSIPERKQNFCIIYTVENPAFQKKLSGLEVAQNGPRSTGVGAQILGADDKFIFQHSEESQNFWGSRHELMLGNTFVVQKDKQPPTKEVPPQEFNGRVLEGFQVSPFWHQGFIRDNGRTDYVKTVKTARWEYSTRPIYGWGNVGSKQKATAGWIEWEGERIEFKDAPSYSEKNWGGAFPRKWFWLQCNVFEGASGEVALTAAGGLRQLPGPADSQIYENAALIGVHFDGTFHEFVPWNGVVNWEISPWGYWYLTAENETHLVELEARAKELGTPILVPTVEAGLAPACMDTCSGVLKLQMWERRQDGTRGKAFPSDGVVSTIPSNLDRTHVKHWSMLCGKECTMHIRACFAGGSLEAL</sequence>
<evidence type="ECO:0000313" key="3">
    <source>
        <dbReference type="Proteomes" id="UP001314170"/>
    </source>
</evidence>
<protein>
    <recommendedName>
        <fullName evidence="4">Tocopherol cyclase</fullName>
    </recommendedName>
</protein>
<keyword evidence="3" id="KW-1185">Reference proteome</keyword>
<feature type="chain" id="PRO_5043920425" description="Tocopherol cyclase" evidence="1">
    <location>
        <begin position="28"/>
        <end position="441"/>
    </location>
</feature>
<accession>A0AAV1SK86</accession>
<dbReference type="GO" id="GO:0009976">
    <property type="term" value="F:tocopherol cyclase activity"/>
    <property type="evidence" value="ECO:0007669"/>
    <property type="project" value="InterPro"/>
</dbReference>
<dbReference type="AlphaFoldDB" id="A0AAV1SK86"/>
<dbReference type="PANTHER" id="PTHR35309">
    <property type="match status" value="1"/>
</dbReference>